<dbReference type="Gene3D" id="3.20.20.80">
    <property type="entry name" value="Glycosidases"/>
    <property type="match status" value="1"/>
</dbReference>
<dbReference type="InterPro" id="IPR017853">
    <property type="entry name" value="GH"/>
</dbReference>
<proteinExistence type="predicted"/>
<dbReference type="InterPro" id="IPR052750">
    <property type="entry name" value="GH18_Chitinase"/>
</dbReference>
<dbReference type="KEGG" id="cbx:Cenrod_0570"/>
<gene>
    <name evidence="1" type="primary">chiA</name>
    <name evidence="1" type="ORF">Cenrod_0570</name>
</gene>
<dbReference type="STRING" id="946483.Cenrod_0570"/>
<dbReference type="PANTHER" id="PTHR42976">
    <property type="entry name" value="BIFUNCTIONAL CHITINASE/LYSOZYME-RELATED"/>
    <property type="match status" value="1"/>
</dbReference>
<dbReference type="HOGENOM" id="CLU_039918_0_0_4"/>
<sequence>MSLGGLFVLLTLILAVSALHRHLAQRTAVLQTAQAFQFSPYIDVGLAIERGLPWDGVAFGIHSPATIDPAALATLPALRSVTLAFATGECGKEQWGGFDAQRLVQANLAALQRANLGYIIATGGARAPFHCNDSQGMETFVQRYASSHLLGFDFDIETGMTEAEMRSLVREVRRAVDRHPHLRFSFTIAATAVEGDSGGVNDTGRSVLQALADAGLTRVFVNLMVMNYGDPSAGSCVVREGHCDMVASAMRAVEQVHRHYRIPYSRIEVTPMIGVNDVPHNVFTPEDAVALREAAQERGLGGLHYWSLNRDIPCADPASPTSALCHGLPTIGNMDFARLLSGSVSARDAATDAQPCIDGSR</sequence>
<dbReference type="EMBL" id="CP004885">
    <property type="protein sequence ID" value="AGX86682.1"/>
    <property type="molecule type" value="Genomic_DNA"/>
</dbReference>
<evidence type="ECO:0000313" key="2">
    <source>
        <dbReference type="Proteomes" id="UP000017184"/>
    </source>
</evidence>
<dbReference type="AlphaFoldDB" id="U5N5P6"/>
<organism evidence="1 2">
    <name type="scientific">Candidatus Symbiobacter mobilis CR</name>
    <dbReference type="NCBI Taxonomy" id="946483"/>
    <lineage>
        <taxon>Bacteria</taxon>
        <taxon>Pseudomonadati</taxon>
        <taxon>Pseudomonadota</taxon>
        <taxon>Betaproteobacteria</taxon>
        <taxon>Burkholderiales</taxon>
        <taxon>Comamonadaceae</taxon>
    </lineage>
</organism>
<evidence type="ECO:0000313" key="1">
    <source>
        <dbReference type="EMBL" id="AGX86682.1"/>
    </source>
</evidence>
<dbReference type="Proteomes" id="UP000017184">
    <property type="component" value="Chromosome"/>
</dbReference>
<reference evidence="1 2" key="1">
    <citation type="journal article" date="2013" name="Genome Biol.">
        <title>Genomic analysis reveals key aspects of prokaryotic symbiosis in the phototrophic consortium "Chlorochromatium aggregatum".</title>
        <authorList>
            <person name="Liu Z."/>
            <person name="Muller J."/>
            <person name="Li T."/>
            <person name="Alvey R.M."/>
            <person name="Vogl K."/>
            <person name="Frigaard N.U."/>
            <person name="Rockwell N.C."/>
            <person name="Boyd E.S."/>
            <person name="Tomsho L.P."/>
            <person name="Schuster S.C."/>
            <person name="Henke P."/>
            <person name="Rohde M."/>
            <person name="Overmann J."/>
            <person name="Bryant D.A."/>
        </authorList>
    </citation>
    <scope>NUCLEOTIDE SEQUENCE [LARGE SCALE GENOMIC DNA]</scope>
    <source>
        <strain evidence="1">CR</strain>
    </source>
</reference>
<protein>
    <submittedName>
        <fullName evidence="1">Bifunctional chitinase/lysozyme</fullName>
    </submittedName>
</protein>
<keyword evidence="2" id="KW-1185">Reference proteome</keyword>
<dbReference type="SUPFAM" id="SSF51445">
    <property type="entry name" value="(Trans)glycosidases"/>
    <property type="match status" value="1"/>
</dbReference>
<accession>U5N5P6</accession>
<name>U5N5P6_9BURK</name>
<dbReference type="eggNOG" id="COG3979">
    <property type="taxonomic scope" value="Bacteria"/>
</dbReference>
<dbReference type="PANTHER" id="PTHR42976:SF1">
    <property type="entry name" value="GH18 DOMAIN-CONTAINING PROTEIN-RELATED"/>
    <property type="match status" value="1"/>
</dbReference>